<comment type="caution">
    <text evidence="3">The sequence shown here is derived from an EMBL/GenBank/DDBJ whole genome shotgun (WGS) entry which is preliminary data.</text>
</comment>
<dbReference type="InterPro" id="IPR001810">
    <property type="entry name" value="F-box_dom"/>
</dbReference>
<evidence type="ECO:0000313" key="4">
    <source>
        <dbReference type="Proteomes" id="UP000480548"/>
    </source>
</evidence>
<reference evidence="3 4" key="1">
    <citation type="submission" date="2019-06" db="EMBL/GenBank/DDBJ databases">
        <authorList>
            <person name="Palmer J.M."/>
        </authorList>
    </citation>
    <scope>NUCLEOTIDE SEQUENCE [LARGE SCALE GENOMIC DNA]</scope>
    <source>
        <strain evidence="3 4">TWF703</strain>
    </source>
</reference>
<dbReference type="EMBL" id="WIQZ01000035">
    <property type="protein sequence ID" value="KAF3134652.1"/>
    <property type="molecule type" value="Genomic_DNA"/>
</dbReference>
<dbReference type="Proteomes" id="UP000480548">
    <property type="component" value="Unassembled WGS sequence"/>
</dbReference>
<gene>
    <name evidence="3" type="ORF">TWF703_006309</name>
</gene>
<dbReference type="AlphaFoldDB" id="A0A7C8JN22"/>
<accession>A0A7C8JN22</accession>
<dbReference type="Pfam" id="PF00646">
    <property type="entry name" value="F-box"/>
    <property type="match status" value="1"/>
</dbReference>
<name>A0A7C8JN22_ORBOL</name>
<evidence type="ECO:0000256" key="1">
    <source>
        <dbReference type="SAM" id="MobiDB-lite"/>
    </source>
</evidence>
<protein>
    <recommendedName>
        <fullName evidence="2">F-box domain-containing protein</fullName>
    </recommendedName>
</protein>
<sequence length="869" mass="100293">MEPQLQRPIPAPQHLAPLPDPGPRLNNLPLDVTFNILEECSAYDIISLESTCHSIRASIRSTQGCAIFINRVKQDSYEATTIYYINKIQVEQQKWRDRRWEKDKPSSVAPVPWTIAMESEEDTDYVEPGFPAAKALREFKIEDQPLDEQCKDLRKYIKLAEFFSSHCRLALARKRRGLGIKVEEPDANDTTTKTTYMHNTAGQNQNDQNDQLSPFLQVLGRLTHAQFMKTFLEYWIATRVFQCYIGAEWPSHIRGDNWVWVPACEKIFGTQQQYSYCQFGRIAAMKEFIGQCLGAYLVWCDSLWRRRSLVRGINIQSGPGGQKGMLENHIQCYVGLCTKDKVSHPGLYIEWLISALDLPGIGRLLISSYNGELEHPILTTPNLRMRRNERVEAVANFLYKGLLFCFIHGDDKVLFANFGRIALINRGTLHITDPVRKIYSGLDTRLDRLFDTITRLNRDLPSIFPVPVNLLANIRNVRIDCQLIDAPGRHSNSYGVTHTWAFNLIPHILMHCPMLDDMEVKVKCALYNYPVIQYPHDMGILMPINSGTNQMQLQNSGGVDFTGNSWISNRNWAEFFWVGFTEEWKDKRRERGLSRFSITLAGRSLFSAAFVFRNVWYILQTMDMLDRIDELEVRDFHYTRLGQYCSPSWLIMAIPGYIIEASGLQFKSVKRFWLECGEHQTCAFNATASQILKTTFPNLESLSIAKLGLFLQKDFGFLDNLPNIKRLRITEKSSPGLENDESPDSMHATNLLVDCMELLLHPPGLQMIEWNRGGYQRARCDITWGNPKHIQFVDIWLTIGGEKVLVAERYDGWYFREELFYGMGSESKWGNLWARRFVQDSRVVAPFEFECRDRDEEMLSDEPPEAIPW</sequence>
<evidence type="ECO:0000259" key="2">
    <source>
        <dbReference type="Pfam" id="PF00646"/>
    </source>
</evidence>
<organism evidence="3 4">
    <name type="scientific">Orbilia oligospora</name>
    <name type="common">Nematode-trapping fungus</name>
    <name type="synonym">Arthrobotrys oligospora</name>
    <dbReference type="NCBI Taxonomy" id="2813651"/>
    <lineage>
        <taxon>Eukaryota</taxon>
        <taxon>Fungi</taxon>
        <taxon>Dikarya</taxon>
        <taxon>Ascomycota</taxon>
        <taxon>Pezizomycotina</taxon>
        <taxon>Orbiliomycetes</taxon>
        <taxon>Orbiliales</taxon>
        <taxon>Orbiliaceae</taxon>
        <taxon>Orbilia</taxon>
    </lineage>
</organism>
<feature type="region of interest" description="Disordered" evidence="1">
    <location>
        <begin position="1"/>
        <end position="22"/>
    </location>
</feature>
<feature type="domain" description="F-box" evidence="2">
    <location>
        <begin position="25"/>
        <end position="61"/>
    </location>
</feature>
<proteinExistence type="predicted"/>
<evidence type="ECO:0000313" key="3">
    <source>
        <dbReference type="EMBL" id="KAF3134652.1"/>
    </source>
</evidence>